<gene>
    <name evidence="24" type="ORF">TorRG33x02_310780</name>
</gene>
<keyword evidence="2 18" id="KW-0723">Serine/threonine-protein kinase</keyword>
<keyword evidence="7" id="KW-0430">Lectin</keyword>
<dbReference type="InterPro" id="IPR011009">
    <property type="entry name" value="Kinase-like_dom_sf"/>
</dbReference>
<evidence type="ECO:0000256" key="10">
    <source>
        <dbReference type="ARBA" id="ARBA00022840"/>
    </source>
</evidence>
<proteinExistence type="inferred from homology"/>
<evidence type="ECO:0000256" key="12">
    <source>
        <dbReference type="ARBA" id="ARBA00023136"/>
    </source>
</evidence>
<sequence>MALATPCPLCIFLHFLLLLPFTIAQTHIKIPLGSSLTADDNNLFWASPLGEFAFGFQQIEKDGFLLAIWFNKIPERTVVWSANGNTLVKQGSKLELTKNGFLVLKSPTGKQIWVAQAIGSGVAYAAMLDTGNFVLANQDSVSLWESFSEPTDTLLPLQALNQGKRLAARYSGKNFSKGRFQLKLRSNGNLELYTTTFPLDAANYVYWSSNTAGSGFQVMFNQSGSIYLQAKNGTILSMLSSKPSSTEDFYQRAILEYDGVFRHYVHPKDDGPDTKGWSRAWSHCSTSIPSNICLSLKEETGGGACGFNGYCSLEKDQRPNCHCPNGYSFIDPNDVMKGCKQSFESQSCDVDSKEEDKFYFNTMENTDWPLSDYEHFQSVNEDWCRKACLGDCFCAVAIFRNGECWKKKTPLSNGMIDPSIGGKALIKVRTDNSTSDPKKKYDSILVVIVSVLFSSSVFLNVLLLLSALLVLLHFYKKVKASQQIQVMPRMNLQSFTYSELEKATNGFKEELGKGAFATVYKGVLSLDDSNLVAVKKLDNIVREGEQEFKAEVNAIGRTNHKNLVQLIGFCNEGQHRLLVYEFMSNGSLASFLFGPSRPNWYQRMQIALGTARGLFYLHEECSNQIIHCDIKPHNVLLDEFFTARIADFGLAKLLRTDQTRTTTAIRGTRGYVAPEWFRNLPVSVKVDVYSYGILLLEIICCRKNFEAEVLEEDQMVLADWAYDCFIDDKLILLVKNDYEAMSDMERVKKYVMVAIWCIQEDPSLRPTMKKVTQMLEGTVEVSIPPDPSSFISSF</sequence>
<keyword evidence="8 18" id="KW-0547">Nucleotide-binding</keyword>
<comment type="catalytic activity">
    <reaction evidence="16 18">
        <text>L-threonyl-[protein] + ATP = O-phospho-L-threonyl-[protein] + ADP + H(+)</text>
        <dbReference type="Rhea" id="RHEA:46608"/>
        <dbReference type="Rhea" id="RHEA-COMP:11060"/>
        <dbReference type="Rhea" id="RHEA-COMP:11605"/>
        <dbReference type="ChEBI" id="CHEBI:15378"/>
        <dbReference type="ChEBI" id="CHEBI:30013"/>
        <dbReference type="ChEBI" id="CHEBI:30616"/>
        <dbReference type="ChEBI" id="CHEBI:61977"/>
        <dbReference type="ChEBI" id="CHEBI:456216"/>
        <dbReference type="EC" id="2.7.11.1"/>
    </reaction>
</comment>
<keyword evidence="13" id="KW-1015">Disulfide bond</keyword>
<dbReference type="InterPro" id="IPR024171">
    <property type="entry name" value="SRK-like_kinase"/>
</dbReference>
<dbReference type="FunFam" id="2.90.10.10:FF:000013">
    <property type="entry name" value="G-type lectin S-receptor-like serine/threonine-protein kinase LECRK1"/>
    <property type="match status" value="1"/>
</dbReference>
<dbReference type="FunFam" id="3.30.200.20:FF:000059">
    <property type="entry name" value="S-receptor-like serine/threonine-protein kinase"/>
    <property type="match status" value="1"/>
</dbReference>
<evidence type="ECO:0000256" key="4">
    <source>
        <dbReference type="ARBA" id="ARBA00022679"/>
    </source>
</evidence>
<dbReference type="PANTHER" id="PTHR47976:SF108">
    <property type="entry name" value="G-TYPE LECTIN S-RECEPTOR-LIKE SERINE_THREONINE-PROTEIN KINASE LECRK1"/>
    <property type="match status" value="1"/>
</dbReference>
<reference evidence="25" key="1">
    <citation type="submission" date="2016-06" db="EMBL/GenBank/DDBJ databases">
        <title>Parallel loss of symbiosis genes in relatives of nitrogen-fixing non-legume Parasponia.</title>
        <authorList>
            <person name="Van Velzen R."/>
            <person name="Holmer R."/>
            <person name="Bu F."/>
            <person name="Rutten L."/>
            <person name="Van Zeijl A."/>
            <person name="Liu W."/>
            <person name="Santuari L."/>
            <person name="Cao Q."/>
            <person name="Sharma T."/>
            <person name="Shen D."/>
            <person name="Roswanjaya Y."/>
            <person name="Wardhani T."/>
            <person name="Kalhor M.S."/>
            <person name="Jansen J."/>
            <person name="Van den Hoogen J."/>
            <person name="Gungor B."/>
            <person name="Hartog M."/>
            <person name="Hontelez J."/>
            <person name="Verver J."/>
            <person name="Yang W.-C."/>
            <person name="Schijlen E."/>
            <person name="Repin R."/>
            <person name="Schilthuizen M."/>
            <person name="Schranz E."/>
            <person name="Heidstra R."/>
            <person name="Miyata K."/>
            <person name="Fedorova E."/>
            <person name="Kohlen W."/>
            <person name="Bisseling T."/>
            <person name="Smit S."/>
            <person name="Geurts R."/>
        </authorList>
    </citation>
    <scope>NUCLEOTIDE SEQUENCE [LARGE SCALE GENOMIC DNA]</scope>
    <source>
        <strain evidence="25">cv. RG33-2</strain>
    </source>
</reference>
<dbReference type="AlphaFoldDB" id="A0A2P5BSE5"/>
<dbReference type="Gene3D" id="1.10.510.10">
    <property type="entry name" value="Transferase(Phosphotransferase) domain 1"/>
    <property type="match status" value="1"/>
</dbReference>
<keyword evidence="15" id="KW-0325">Glycoprotein</keyword>
<dbReference type="SUPFAM" id="SSF51110">
    <property type="entry name" value="alpha-D-mannose-specific plant lectins"/>
    <property type="match status" value="2"/>
</dbReference>
<dbReference type="PROSITE" id="PS50927">
    <property type="entry name" value="BULB_LECTIN"/>
    <property type="match status" value="1"/>
</dbReference>
<dbReference type="GO" id="GO:0016020">
    <property type="term" value="C:membrane"/>
    <property type="evidence" value="ECO:0007669"/>
    <property type="project" value="UniProtKB-SubCell"/>
</dbReference>
<evidence type="ECO:0000313" key="24">
    <source>
        <dbReference type="EMBL" id="PON51690.1"/>
    </source>
</evidence>
<organism evidence="24 25">
    <name type="scientific">Trema orientale</name>
    <name type="common">Charcoal tree</name>
    <name type="synonym">Celtis orientalis</name>
    <dbReference type="NCBI Taxonomy" id="63057"/>
    <lineage>
        <taxon>Eukaryota</taxon>
        <taxon>Viridiplantae</taxon>
        <taxon>Streptophyta</taxon>
        <taxon>Embryophyta</taxon>
        <taxon>Tracheophyta</taxon>
        <taxon>Spermatophyta</taxon>
        <taxon>Magnoliopsida</taxon>
        <taxon>eudicotyledons</taxon>
        <taxon>Gunneridae</taxon>
        <taxon>Pentapetalae</taxon>
        <taxon>rosids</taxon>
        <taxon>fabids</taxon>
        <taxon>Rosales</taxon>
        <taxon>Cannabaceae</taxon>
        <taxon>Trema</taxon>
    </lineage>
</organism>
<keyword evidence="14 24" id="KW-0675">Receptor</keyword>
<dbReference type="FunFam" id="2.90.10.30:FF:000001">
    <property type="entry name" value="Serine/threonine-protein kinase"/>
    <property type="match status" value="1"/>
</dbReference>
<keyword evidence="6 21" id="KW-0732">Signal</keyword>
<evidence type="ECO:0000256" key="19">
    <source>
        <dbReference type="PROSITE-ProRule" id="PRU10141"/>
    </source>
</evidence>
<evidence type="ECO:0000256" key="6">
    <source>
        <dbReference type="ARBA" id="ARBA00022729"/>
    </source>
</evidence>
<dbReference type="Gene3D" id="2.90.10.10">
    <property type="entry name" value="Bulb-type lectin domain"/>
    <property type="match status" value="2"/>
</dbReference>
<dbReference type="InterPro" id="IPR001480">
    <property type="entry name" value="Bulb-type_lectin_dom"/>
</dbReference>
<evidence type="ECO:0000256" key="20">
    <source>
        <dbReference type="SAM" id="Phobius"/>
    </source>
</evidence>
<evidence type="ECO:0000256" key="1">
    <source>
        <dbReference type="ARBA" id="ARBA00004479"/>
    </source>
</evidence>
<dbReference type="InterPro" id="IPR017441">
    <property type="entry name" value="Protein_kinase_ATP_BS"/>
</dbReference>
<dbReference type="Pfam" id="PF01453">
    <property type="entry name" value="B_lectin"/>
    <property type="match status" value="1"/>
</dbReference>
<comment type="catalytic activity">
    <reaction evidence="17 18">
        <text>L-seryl-[protein] + ATP = O-phospho-L-seryl-[protein] + ADP + H(+)</text>
        <dbReference type="Rhea" id="RHEA:17989"/>
        <dbReference type="Rhea" id="RHEA-COMP:9863"/>
        <dbReference type="Rhea" id="RHEA-COMP:11604"/>
        <dbReference type="ChEBI" id="CHEBI:15378"/>
        <dbReference type="ChEBI" id="CHEBI:29999"/>
        <dbReference type="ChEBI" id="CHEBI:30616"/>
        <dbReference type="ChEBI" id="CHEBI:83421"/>
        <dbReference type="ChEBI" id="CHEBI:456216"/>
        <dbReference type="EC" id="2.7.11.1"/>
    </reaction>
</comment>
<dbReference type="PROSITE" id="PS00107">
    <property type="entry name" value="PROTEIN_KINASE_ATP"/>
    <property type="match status" value="1"/>
</dbReference>
<protein>
    <recommendedName>
        <fullName evidence="18">Receptor-like serine/threonine-protein kinase</fullName>
        <ecNumber evidence="18">2.7.11.1</ecNumber>
    </recommendedName>
</protein>
<feature type="chain" id="PRO_5015147762" description="Receptor-like serine/threonine-protein kinase" evidence="21">
    <location>
        <begin position="25"/>
        <end position="794"/>
    </location>
</feature>
<evidence type="ECO:0000256" key="5">
    <source>
        <dbReference type="ARBA" id="ARBA00022692"/>
    </source>
</evidence>
<feature type="signal peptide" evidence="21">
    <location>
        <begin position="1"/>
        <end position="24"/>
    </location>
</feature>
<evidence type="ECO:0000313" key="25">
    <source>
        <dbReference type="Proteomes" id="UP000237000"/>
    </source>
</evidence>
<evidence type="ECO:0000256" key="7">
    <source>
        <dbReference type="ARBA" id="ARBA00022734"/>
    </source>
</evidence>
<evidence type="ECO:0000259" key="23">
    <source>
        <dbReference type="PROSITE" id="PS50927"/>
    </source>
</evidence>
<keyword evidence="12 20" id="KW-0472">Membrane</keyword>
<keyword evidence="9 18" id="KW-0418">Kinase</keyword>
<dbReference type="InterPro" id="IPR000719">
    <property type="entry name" value="Prot_kinase_dom"/>
</dbReference>
<keyword evidence="4 18" id="KW-0808">Transferase</keyword>
<dbReference type="SMART" id="SM00220">
    <property type="entry name" value="S_TKc"/>
    <property type="match status" value="1"/>
</dbReference>
<keyword evidence="25" id="KW-1185">Reference proteome</keyword>
<dbReference type="Gene3D" id="3.30.200.20">
    <property type="entry name" value="Phosphorylase Kinase, domain 1"/>
    <property type="match status" value="1"/>
</dbReference>
<keyword evidence="11 20" id="KW-1133">Transmembrane helix</keyword>
<dbReference type="PIRSF" id="PIRSF000641">
    <property type="entry name" value="SRK"/>
    <property type="match status" value="1"/>
</dbReference>
<comment type="subcellular location">
    <subcellularLocation>
        <location evidence="1">Membrane</location>
        <topology evidence="1">Single-pass type I membrane protein</topology>
    </subcellularLocation>
</comment>
<dbReference type="Proteomes" id="UP000237000">
    <property type="component" value="Unassembled WGS sequence"/>
</dbReference>
<keyword evidence="10 18" id="KW-0067">ATP-binding</keyword>
<dbReference type="GO" id="GO:0005524">
    <property type="term" value="F:ATP binding"/>
    <property type="evidence" value="ECO:0007669"/>
    <property type="project" value="UniProtKB-UniRule"/>
</dbReference>
<evidence type="ECO:0000256" key="3">
    <source>
        <dbReference type="ARBA" id="ARBA00022536"/>
    </source>
</evidence>
<comment type="similarity">
    <text evidence="18">Belongs to the protein kinase superfamily. Ser/Thr protein kinase family.</text>
</comment>
<dbReference type="PANTHER" id="PTHR47976">
    <property type="entry name" value="G-TYPE LECTIN S-RECEPTOR-LIKE SERINE/THREONINE-PROTEIN KINASE SD2-5"/>
    <property type="match status" value="1"/>
</dbReference>
<feature type="transmembrane region" description="Helical" evidence="20">
    <location>
        <begin position="444"/>
        <end position="472"/>
    </location>
</feature>
<feature type="binding site" evidence="19">
    <location>
        <position position="536"/>
    </location>
    <ligand>
        <name>ATP</name>
        <dbReference type="ChEBI" id="CHEBI:30616"/>
    </ligand>
</feature>
<feature type="domain" description="Bulb-type lectin" evidence="23">
    <location>
        <begin position="21"/>
        <end position="148"/>
    </location>
</feature>
<evidence type="ECO:0000256" key="15">
    <source>
        <dbReference type="ARBA" id="ARBA00023180"/>
    </source>
</evidence>
<evidence type="ECO:0000256" key="21">
    <source>
        <dbReference type="SAM" id="SignalP"/>
    </source>
</evidence>
<evidence type="ECO:0000256" key="18">
    <source>
        <dbReference type="PIRNR" id="PIRNR000641"/>
    </source>
</evidence>
<evidence type="ECO:0000256" key="16">
    <source>
        <dbReference type="ARBA" id="ARBA00047899"/>
    </source>
</evidence>
<evidence type="ECO:0000256" key="9">
    <source>
        <dbReference type="ARBA" id="ARBA00022777"/>
    </source>
</evidence>
<name>A0A2P5BSE5_TREOI</name>
<evidence type="ECO:0000256" key="11">
    <source>
        <dbReference type="ARBA" id="ARBA00022989"/>
    </source>
</evidence>
<dbReference type="EC" id="2.7.11.1" evidence="18"/>
<comment type="caution">
    <text evidence="24">The sequence shown here is derived from an EMBL/GenBank/DDBJ whole genome shotgun (WGS) entry which is preliminary data.</text>
</comment>
<dbReference type="PROSITE" id="PS00108">
    <property type="entry name" value="PROTEIN_KINASE_ST"/>
    <property type="match status" value="1"/>
</dbReference>
<dbReference type="CDD" id="cd01098">
    <property type="entry name" value="PAN_AP_plant"/>
    <property type="match status" value="1"/>
</dbReference>
<dbReference type="Pfam" id="PF00069">
    <property type="entry name" value="Pkinase"/>
    <property type="match status" value="1"/>
</dbReference>
<dbReference type="GO" id="GO:0004674">
    <property type="term" value="F:protein serine/threonine kinase activity"/>
    <property type="evidence" value="ECO:0007669"/>
    <property type="project" value="UniProtKB-KW"/>
</dbReference>
<keyword evidence="5 20" id="KW-0812">Transmembrane</keyword>
<evidence type="ECO:0000256" key="17">
    <source>
        <dbReference type="ARBA" id="ARBA00048679"/>
    </source>
</evidence>
<evidence type="ECO:0000256" key="8">
    <source>
        <dbReference type="ARBA" id="ARBA00022741"/>
    </source>
</evidence>
<dbReference type="FunCoup" id="A0A2P5BSE5">
    <property type="interactions" value="67"/>
</dbReference>
<evidence type="ECO:0000256" key="2">
    <source>
        <dbReference type="ARBA" id="ARBA00022527"/>
    </source>
</evidence>
<evidence type="ECO:0000256" key="13">
    <source>
        <dbReference type="ARBA" id="ARBA00023157"/>
    </source>
</evidence>
<dbReference type="OrthoDB" id="1930390at2759"/>
<keyword evidence="3" id="KW-0245">EGF-like domain</keyword>
<dbReference type="CDD" id="cd00028">
    <property type="entry name" value="B_lectin"/>
    <property type="match status" value="1"/>
</dbReference>
<dbReference type="SMART" id="SM00108">
    <property type="entry name" value="B_lectin"/>
    <property type="match status" value="1"/>
</dbReference>
<dbReference type="EMBL" id="JXTC01000469">
    <property type="protein sequence ID" value="PON51690.1"/>
    <property type="molecule type" value="Genomic_DNA"/>
</dbReference>
<dbReference type="STRING" id="63057.A0A2P5BSE5"/>
<dbReference type="FunFam" id="1.10.510.10:FF:000237">
    <property type="entry name" value="G-type lectin S-receptor-like serine/threonine-protein kinase"/>
    <property type="match status" value="1"/>
</dbReference>
<dbReference type="InterPro" id="IPR008271">
    <property type="entry name" value="Ser/Thr_kinase_AS"/>
</dbReference>
<dbReference type="CDD" id="cd14066">
    <property type="entry name" value="STKc_IRAK"/>
    <property type="match status" value="1"/>
</dbReference>
<dbReference type="InterPro" id="IPR036426">
    <property type="entry name" value="Bulb-type_lectin_dom_sf"/>
</dbReference>
<dbReference type="PROSITE" id="PS50011">
    <property type="entry name" value="PROTEIN_KINASE_DOM"/>
    <property type="match status" value="1"/>
</dbReference>
<accession>A0A2P5BSE5</accession>
<dbReference type="InParanoid" id="A0A2P5BSE5"/>
<feature type="domain" description="Protein kinase" evidence="22">
    <location>
        <begin position="505"/>
        <end position="779"/>
    </location>
</feature>
<dbReference type="SUPFAM" id="SSF56112">
    <property type="entry name" value="Protein kinase-like (PK-like)"/>
    <property type="match status" value="1"/>
</dbReference>
<evidence type="ECO:0000256" key="14">
    <source>
        <dbReference type="ARBA" id="ARBA00023170"/>
    </source>
</evidence>
<dbReference type="InterPro" id="IPR051343">
    <property type="entry name" value="G-type_lectin_kinases/EP1-like"/>
</dbReference>
<evidence type="ECO:0000259" key="22">
    <source>
        <dbReference type="PROSITE" id="PS50011"/>
    </source>
</evidence>
<dbReference type="GO" id="GO:0106310">
    <property type="term" value="F:protein serine kinase activity"/>
    <property type="evidence" value="ECO:0007669"/>
    <property type="project" value="RHEA"/>
</dbReference>
<dbReference type="GO" id="GO:0030246">
    <property type="term" value="F:carbohydrate binding"/>
    <property type="evidence" value="ECO:0007669"/>
    <property type="project" value="UniProtKB-KW"/>
</dbReference>